<dbReference type="SUPFAM" id="SSF103481">
    <property type="entry name" value="Multidrug resistance efflux transporter EmrE"/>
    <property type="match status" value="2"/>
</dbReference>
<dbReference type="InterPro" id="IPR037185">
    <property type="entry name" value="EmrE-like"/>
</dbReference>
<feature type="transmembrane region" description="Helical" evidence="1">
    <location>
        <begin position="65"/>
        <end position="82"/>
    </location>
</feature>
<evidence type="ECO:0000259" key="2">
    <source>
        <dbReference type="Pfam" id="PF00892"/>
    </source>
</evidence>
<reference evidence="3" key="1">
    <citation type="submission" date="2019-03" db="EMBL/GenBank/DDBJ databases">
        <title>Lake Tanganyika Metagenome-Assembled Genomes (MAGs).</title>
        <authorList>
            <person name="Tran P."/>
        </authorList>
    </citation>
    <scope>NUCLEOTIDE SEQUENCE</scope>
    <source>
        <strain evidence="3">K_DeepCast_150m_m2_040</strain>
    </source>
</reference>
<dbReference type="InterPro" id="IPR000620">
    <property type="entry name" value="EamA_dom"/>
</dbReference>
<feature type="transmembrane region" description="Helical" evidence="1">
    <location>
        <begin position="243"/>
        <end position="263"/>
    </location>
</feature>
<feature type="transmembrane region" description="Helical" evidence="1">
    <location>
        <begin position="213"/>
        <end position="231"/>
    </location>
</feature>
<evidence type="ECO:0000256" key="1">
    <source>
        <dbReference type="SAM" id="Phobius"/>
    </source>
</evidence>
<feature type="domain" description="EamA" evidence="2">
    <location>
        <begin position="7"/>
        <end position="136"/>
    </location>
</feature>
<feature type="transmembrane region" description="Helical" evidence="1">
    <location>
        <begin position="181"/>
        <end position="201"/>
    </location>
</feature>
<proteinExistence type="predicted"/>
<name>A0A937XCQ0_UNCW3</name>
<feature type="domain" description="EamA" evidence="2">
    <location>
        <begin position="150"/>
        <end position="284"/>
    </location>
</feature>
<feature type="transmembrane region" description="Helical" evidence="1">
    <location>
        <begin position="119"/>
        <end position="138"/>
    </location>
</feature>
<accession>A0A937XCQ0</accession>
<gene>
    <name evidence="3" type="ORF">FJY68_01915</name>
</gene>
<feature type="transmembrane region" description="Helical" evidence="1">
    <location>
        <begin position="88"/>
        <end position="112"/>
    </location>
</feature>
<sequence length="294" mass="30770">MKAANSSLLMLATGAAIVSFTGPIVRVLAVAPTVTAFYRMVFGGAILLLIVGLARERLRLDRNSLPLAAAAALSFAFDMTMWNRSIRLVGPGLATILVGCQVFPMAGIGLLFGREKLTWRLAAAAPLAIVGLAMIVGVDWRLGSTGFRHGVLFGLGSACCYTGYLVALRRLQHSAGLAGRVSNMATVSACCAGFLGIIALIQRESFGIPDVPSLGLLLALGVIGQVLAWVLMSGGLPRVRRSLAGLLLLLQPLLAAVWDVVFFRHPVSFMQAAGATVTLLAIYLGTIAGPAEVD</sequence>
<feature type="transmembrane region" description="Helical" evidence="1">
    <location>
        <begin position="36"/>
        <end position="53"/>
    </location>
</feature>
<evidence type="ECO:0000313" key="3">
    <source>
        <dbReference type="EMBL" id="MBM3330592.1"/>
    </source>
</evidence>
<organism evidence="3 4">
    <name type="scientific">candidate division WOR-3 bacterium</name>
    <dbReference type="NCBI Taxonomy" id="2052148"/>
    <lineage>
        <taxon>Bacteria</taxon>
        <taxon>Bacteria division WOR-3</taxon>
    </lineage>
</organism>
<comment type="caution">
    <text evidence="3">The sequence shown here is derived from an EMBL/GenBank/DDBJ whole genome shotgun (WGS) entry which is preliminary data.</text>
</comment>
<protein>
    <submittedName>
        <fullName evidence="3">DMT family transporter</fullName>
    </submittedName>
</protein>
<feature type="transmembrane region" description="Helical" evidence="1">
    <location>
        <begin position="269"/>
        <end position="289"/>
    </location>
</feature>
<feature type="transmembrane region" description="Helical" evidence="1">
    <location>
        <begin position="150"/>
        <end position="169"/>
    </location>
</feature>
<keyword evidence="1" id="KW-0472">Membrane</keyword>
<dbReference type="GO" id="GO:0016020">
    <property type="term" value="C:membrane"/>
    <property type="evidence" value="ECO:0007669"/>
    <property type="project" value="InterPro"/>
</dbReference>
<dbReference type="AlphaFoldDB" id="A0A937XCQ0"/>
<keyword evidence="1" id="KW-0812">Transmembrane</keyword>
<keyword evidence="1" id="KW-1133">Transmembrane helix</keyword>
<dbReference type="Pfam" id="PF00892">
    <property type="entry name" value="EamA"/>
    <property type="match status" value="2"/>
</dbReference>
<dbReference type="EMBL" id="VGIR01000006">
    <property type="protein sequence ID" value="MBM3330592.1"/>
    <property type="molecule type" value="Genomic_DNA"/>
</dbReference>
<dbReference type="Proteomes" id="UP000779900">
    <property type="component" value="Unassembled WGS sequence"/>
</dbReference>
<evidence type="ECO:0000313" key="4">
    <source>
        <dbReference type="Proteomes" id="UP000779900"/>
    </source>
</evidence>
<dbReference type="PANTHER" id="PTHR22911:SF102">
    <property type="entry name" value="MEMBRANE PROTEIN"/>
    <property type="match status" value="1"/>
</dbReference>
<dbReference type="PANTHER" id="PTHR22911">
    <property type="entry name" value="ACYL-MALONYL CONDENSING ENZYME-RELATED"/>
    <property type="match status" value="1"/>
</dbReference>